<dbReference type="CDD" id="cd08168">
    <property type="entry name" value="Cytochrom_C3"/>
    <property type="match status" value="2"/>
</dbReference>
<dbReference type="PROSITE" id="PS51007">
    <property type="entry name" value="CYTC"/>
    <property type="match status" value="1"/>
</dbReference>
<evidence type="ECO:0000313" key="8">
    <source>
        <dbReference type="EMBL" id="WQD36557.1"/>
    </source>
</evidence>
<keyword evidence="2 4" id="KW-0479">Metal-binding</keyword>
<dbReference type="Gene3D" id="1.10.760.10">
    <property type="entry name" value="Cytochrome c-like domain"/>
    <property type="match status" value="1"/>
</dbReference>
<dbReference type="InterPro" id="IPR036909">
    <property type="entry name" value="Cyt_c-like_dom_sf"/>
</dbReference>
<feature type="signal peptide" evidence="6">
    <location>
        <begin position="1"/>
        <end position="27"/>
    </location>
</feature>
<keyword evidence="3 4" id="KW-0408">Iron</keyword>
<name>A0ABZ0W4U8_9BACT</name>
<evidence type="ECO:0000313" key="9">
    <source>
        <dbReference type="Proteomes" id="UP001325680"/>
    </source>
</evidence>
<dbReference type="Proteomes" id="UP001325680">
    <property type="component" value="Chromosome"/>
</dbReference>
<keyword evidence="6" id="KW-0732">Signal</keyword>
<gene>
    <name evidence="8" type="ORF">U0035_12855</name>
</gene>
<accession>A0ABZ0W4U8</accession>
<organism evidence="8 9">
    <name type="scientific">Niabella yanshanensis</name>
    <dbReference type="NCBI Taxonomy" id="577386"/>
    <lineage>
        <taxon>Bacteria</taxon>
        <taxon>Pseudomonadati</taxon>
        <taxon>Bacteroidota</taxon>
        <taxon>Chitinophagia</taxon>
        <taxon>Chitinophagales</taxon>
        <taxon>Chitinophagaceae</taxon>
        <taxon>Niabella</taxon>
    </lineage>
</organism>
<dbReference type="InterPro" id="IPR009056">
    <property type="entry name" value="Cyt_c-like_dom"/>
</dbReference>
<dbReference type="Gene3D" id="3.90.10.10">
    <property type="entry name" value="Cytochrome C3"/>
    <property type="match status" value="2"/>
</dbReference>
<feature type="domain" description="Cytochrome c" evidence="7">
    <location>
        <begin position="31"/>
        <end position="125"/>
    </location>
</feature>
<keyword evidence="1 4" id="KW-0349">Heme</keyword>
<dbReference type="SUPFAM" id="SSF48695">
    <property type="entry name" value="Multiheme cytochromes"/>
    <property type="match status" value="1"/>
</dbReference>
<evidence type="ECO:0000256" key="5">
    <source>
        <dbReference type="SAM" id="Phobius"/>
    </source>
</evidence>
<keyword evidence="5" id="KW-0812">Transmembrane</keyword>
<sequence>MNNHKYLFNQLTLLIIALLVSVAPVFAQDGAAVQEGKTLFIGKCQSCHAGDMKSNSTGPALGGVQGRWEDAGKLHEWIRNNQKLIASGYPKAVEVSKISASAMTTFPDLTDPQIDAILSYIDAKASGKLDTPKDGAAGAAAAGGGSSQNNLMYGVVSLILALVALVLIYVNFNLQKAARDAENVKSAPSLPIYRNKTYIAIFAIVFFIIGGYFTTKGLVNVNRQINYEPTQPIFYSHKVHAGVNQINCLYCHGNAWESKTAAIPSVNVCMNCHKTIQKYGGPELKDRNGNLVDGTREIQKLYEYAGFDPAQPDAWDPSKAKPIEWVKIHNLPDHVYFNHSQHIRVGNVQCQTCHGEITGMDEVYQFSELSMGWCVNCHRQTKVNFNVDSTNGNQFYSIYEKFHNDIKSGKMDSVTVKDIGGLECQKCHY</sequence>
<evidence type="ECO:0000256" key="1">
    <source>
        <dbReference type="ARBA" id="ARBA00022617"/>
    </source>
</evidence>
<feature type="transmembrane region" description="Helical" evidence="5">
    <location>
        <begin position="151"/>
        <end position="174"/>
    </location>
</feature>
<evidence type="ECO:0000256" key="2">
    <source>
        <dbReference type="ARBA" id="ARBA00022723"/>
    </source>
</evidence>
<protein>
    <submittedName>
        <fullName evidence="8">C-type cytochrome</fullName>
    </submittedName>
</protein>
<evidence type="ECO:0000256" key="4">
    <source>
        <dbReference type="PROSITE-ProRule" id="PRU00433"/>
    </source>
</evidence>
<evidence type="ECO:0000259" key="7">
    <source>
        <dbReference type="PROSITE" id="PS51007"/>
    </source>
</evidence>
<dbReference type="Pfam" id="PF00034">
    <property type="entry name" value="Cytochrom_C"/>
    <property type="match status" value="1"/>
</dbReference>
<dbReference type="PANTHER" id="PTHR39425:SF1">
    <property type="entry name" value="CYTOCHROME C7-LIKE DOMAIN-CONTAINING PROTEIN"/>
    <property type="match status" value="1"/>
</dbReference>
<keyword evidence="9" id="KW-1185">Reference proteome</keyword>
<feature type="transmembrane region" description="Helical" evidence="5">
    <location>
        <begin position="195"/>
        <end position="213"/>
    </location>
</feature>
<dbReference type="SUPFAM" id="SSF46626">
    <property type="entry name" value="Cytochrome c"/>
    <property type="match status" value="1"/>
</dbReference>
<dbReference type="EMBL" id="CP139960">
    <property type="protein sequence ID" value="WQD36557.1"/>
    <property type="molecule type" value="Genomic_DNA"/>
</dbReference>
<evidence type="ECO:0000256" key="3">
    <source>
        <dbReference type="ARBA" id="ARBA00023004"/>
    </source>
</evidence>
<evidence type="ECO:0000256" key="6">
    <source>
        <dbReference type="SAM" id="SignalP"/>
    </source>
</evidence>
<reference evidence="8 9" key="1">
    <citation type="submission" date="2023-12" db="EMBL/GenBank/DDBJ databases">
        <title>Genome sequencing and assembly of bacterial species from a model synthetic community.</title>
        <authorList>
            <person name="Hogle S.L."/>
        </authorList>
    </citation>
    <scope>NUCLEOTIDE SEQUENCE [LARGE SCALE GENOMIC DNA]</scope>
    <source>
        <strain evidence="8 9">HAMBI_3031</strain>
    </source>
</reference>
<dbReference type="PANTHER" id="PTHR39425">
    <property type="entry name" value="LIPOPROTEIN CYTOCHROME C"/>
    <property type="match status" value="1"/>
</dbReference>
<keyword evidence="5" id="KW-1133">Transmembrane helix</keyword>
<proteinExistence type="predicted"/>
<dbReference type="InterPro" id="IPR036280">
    <property type="entry name" value="Multihaem_cyt_sf"/>
</dbReference>
<keyword evidence="5" id="KW-0472">Membrane</keyword>
<feature type="chain" id="PRO_5046606097" evidence="6">
    <location>
        <begin position="28"/>
        <end position="429"/>
    </location>
</feature>
<dbReference type="RefSeq" id="WP_114790490.1">
    <property type="nucleotide sequence ID" value="NZ_CP139960.1"/>
</dbReference>